<feature type="chain" id="PRO_5046116884" description="SH3b domain-containing protein" evidence="2">
    <location>
        <begin position="25"/>
        <end position="449"/>
    </location>
</feature>
<keyword evidence="5" id="KW-1185">Reference proteome</keyword>
<feature type="signal peptide" evidence="2">
    <location>
        <begin position="1"/>
        <end position="24"/>
    </location>
</feature>
<dbReference type="InterPro" id="IPR003646">
    <property type="entry name" value="SH3-like_bac-type"/>
</dbReference>
<keyword evidence="2" id="KW-0732">Signal</keyword>
<comment type="caution">
    <text evidence="4">The sequence shown here is derived from an EMBL/GenBank/DDBJ whole genome shotgun (WGS) entry which is preliminary data.</text>
</comment>
<dbReference type="Pfam" id="PF08239">
    <property type="entry name" value="SH3_3"/>
    <property type="match status" value="1"/>
</dbReference>
<accession>A0ABU0A2V5</accession>
<dbReference type="EMBL" id="JAUSUG010000035">
    <property type="protein sequence ID" value="MDQ0257826.1"/>
    <property type="molecule type" value="Genomic_DNA"/>
</dbReference>
<protein>
    <recommendedName>
        <fullName evidence="3">SH3b domain-containing protein</fullName>
    </recommendedName>
</protein>
<evidence type="ECO:0000313" key="4">
    <source>
        <dbReference type="EMBL" id="MDQ0257826.1"/>
    </source>
</evidence>
<evidence type="ECO:0000313" key="5">
    <source>
        <dbReference type="Proteomes" id="UP001230005"/>
    </source>
</evidence>
<gene>
    <name evidence="4" type="ORF">J2S74_005289</name>
</gene>
<evidence type="ECO:0000259" key="3">
    <source>
        <dbReference type="PROSITE" id="PS51781"/>
    </source>
</evidence>
<name>A0ABU0A2V5_9BACI</name>
<dbReference type="RefSeq" id="WP_307332171.1">
    <property type="nucleotide sequence ID" value="NZ_JAUSUG010000035.1"/>
</dbReference>
<dbReference type="Gene3D" id="2.30.30.40">
    <property type="entry name" value="SH3 Domains"/>
    <property type="match status" value="1"/>
</dbReference>
<dbReference type="Proteomes" id="UP001230005">
    <property type="component" value="Unassembled WGS sequence"/>
</dbReference>
<dbReference type="PROSITE" id="PS51257">
    <property type="entry name" value="PROKAR_LIPOPROTEIN"/>
    <property type="match status" value="1"/>
</dbReference>
<reference evidence="4 5" key="1">
    <citation type="submission" date="2023-07" db="EMBL/GenBank/DDBJ databases">
        <title>Genomic Encyclopedia of Type Strains, Phase IV (KMG-IV): sequencing the most valuable type-strain genomes for metagenomic binning, comparative biology and taxonomic classification.</title>
        <authorList>
            <person name="Goeker M."/>
        </authorList>
    </citation>
    <scope>NUCLEOTIDE SEQUENCE [LARGE SCALE GENOMIC DNA]</scope>
    <source>
        <strain evidence="4 5">DSM 9768</strain>
    </source>
</reference>
<evidence type="ECO:0000256" key="1">
    <source>
        <dbReference type="SAM" id="MobiDB-lite"/>
    </source>
</evidence>
<evidence type="ECO:0000256" key="2">
    <source>
        <dbReference type="SAM" id="SignalP"/>
    </source>
</evidence>
<proteinExistence type="predicted"/>
<organism evidence="4 5">
    <name type="scientific">Evansella vedderi</name>
    <dbReference type="NCBI Taxonomy" id="38282"/>
    <lineage>
        <taxon>Bacteria</taxon>
        <taxon>Bacillati</taxon>
        <taxon>Bacillota</taxon>
        <taxon>Bacilli</taxon>
        <taxon>Bacillales</taxon>
        <taxon>Bacillaceae</taxon>
        <taxon>Evansella</taxon>
    </lineage>
</organism>
<feature type="compositionally biased region" description="Basic and acidic residues" evidence="1">
    <location>
        <begin position="34"/>
        <end position="49"/>
    </location>
</feature>
<sequence length="449" mass="51282">MSKKALLNMLALLLVFTISLVGCSNETSSPEEDSNPKDQEVLEDKDKTNENGVDEQGELKEEEKTEEIEEDKVEKTEEKAEETEETSEVKENKADNKVRENVAYVSVDRLNIRAYREAQGTSLGIITKGKQVKVLEEVKDGEEDWFKIQVRNGDNTIEGWVLTKFTVRDSREFLSDLNLFEDEEMNEFFTSPTLFDDNTVVAYYGHPNSRLMGIVGRHSVEELISLLEKTSEKYDSVNGDKGVIPAIYLIYGTVQPGGEIGILNFDQMMSYIEEAYKNGVLVYLDHQMGKYHPIDALNEILPFLRYPNVHLALDPEWRTNNPMREIGHLTGDEINQIQETMREYMISNEIPGIRQFVFHQFVEKMVPDIEVISVDYDPVLLVHNTSGWGPPSGKIATHATNSKATNIPYKGFKLWYYYSDIPGVHYDDPLMTPEEVMNLNPKPGLVIYQ</sequence>
<feature type="region of interest" description="Disordered" evidence="1">
    <location>
        <begin position="25"/>
        <end position="94"/>
    </location>
</feature>
<dbReference type="SMART" id="SM00287">
    <property type="entry name" value="SH3b"/>
    <property type="match status" value="1"/>
</dbReference>
<feature type="domain" description="SH3b" evidence="3">
    <location>
        <begin position="100"/>
        <end position="170"/>
    </location>
</feature>
<dbReference type="PROSITE" id="PS51781">
    <property type="entry name" value="SH3B"/>
    <property type="match status" value="1"/>
</dbReference>